<accession>A0AAU7QAB0</accession>
<organism evidence="1">
    <name type="scientific">Acerihabitans sp. KWT182</name>
    <dbReference type="NCBI Taxonomy" id="3157919"/>
    <lineage>
        <taxon>Bacteria</taxon>
        <taxon>Pseudomonadati</taxon>
        <taxon>Pseudomonadota</taxon>
        <taxon>Gammaproteobacteria</taxon>
        <taxon>Enterobacterales</taxon>
        <taxon>Pectobacteriaceae</taxon>
        <taxon>Acerihabitans</taxon>
    </lineage>
</organism>
<dbReference type="AlphaFoldDB" id="A0AAU7QAB0"/>
<gene>
    <name evidence="1" type="ORF">ABK905_23255</name>
</gene>
<evidence type="ECO:0000313" key="1">
    <source>
        <dbReference type="EMBL" id="XBS69321.1"/>
    </source>
</evidence>
<protein>
    <submittedName>
        <fullName evidence="1">Uncharacterized protein</fullName>
    </submittedName>
</protein>
<dbReference type="EMBL" id="CP157947">
    <property type="protein sequence ID" value="XBS69321.1"/>
    <property type="molecule type" value="Genomic_DNA"/>
</dbReference>
<proteinExistence type="predicted"/>
<name>A0AAU7QAB0_9GAMM</name>
<reference evidence="1" key="1">
    <citation type="submission" date="2024-06" db="EMBL/GenBank/DDBJ databases">
        <authorList>
            <person name="Coelho C."/>
            <person name="Bento M."/>
            <person name="Garcia E."/>
            <person name="Camelo A."/>
            <person name="Brandao I."/>
            <person name="Espirito Santo C."/>
            <person name="Trovao J."/>
            <person name="Verissimo A."/>
            <person name="Costa J."/>
            <person name="Tiago I."/>
        </authorList>
    </citation>
    <scope>NUCLEOTIDE SEQUENCE</scope>
    <source>
        <strain evidence="1">KWT182</strain>
    </source>
</reference>
<sequence>MNQGGEERIYALQGVHGNNTEGYRMIRVDRDIRKYIEEGLLNYSQFGGNYKVLHNKVASSGDDFHYSMFTDRKEVIDNDETGNALVDFLSKIHRGNVYNHLYALGNDKSDIQIIWNHARHMIPFYDCLDGIINKDAFQAVPACLMDAVALIPNFGQAARLSGKFGMGLARGFRIGKIALGMDSLGSVTKTMLKEIRLPAISELALLGKSTLRSLDPGFELVTGLSRKLGNELTILLASDRKTAGLARGIVSSGVIEKLPLAPQEGVEIALLPHTNINVPVKVIGYHGVREIYARINPWTGEPFGKRYLMDRGRLKLMKKKAISTNRLSKFPENVCAIGRTKRSPDKICVVSAGEWGTAHDSVSILSTDGLLDCSAVAVLSGWNGVIYENRALIHIYGSNVSSGLVHFEDASELIYKLRKQLIGGNGKVILVKGIYSESDFGLTMFIGQSHVSGTRPILELINTPGVTTVITGSSGISICPNGAFSLREGDGSRGILNAEKTRNIISEAQIPL</sequence>